<feature type="transmembrane region" description="Helical" evidence="7">
    <location>
        <begin position="237"/>
        <end position="259"/>
    </location>
</feature>
<evidence type="ECO:0000256" key="3">
    <source>
        <dbReference type="ARBA" id="ARBA00022692"/>
    </source>
</evidence>
<dbReference type="InterPro" id="IPR037185">
    <property type="entry name" value="EmrE-like"/>
</dbReference>
<evidence type="ECO:0000259" key="8">
    <source>
        <dbReference type="Pfam" id="PF00892"/>
    </source>
</evidence>
<comment type="similarity">
    <text evidence="2">Belongs to the EamA transporter family.</text>
</comment>
<reference evidence="9" key="1">
    <citation type="submission" date="2016-04" db="EMBL/GenBank/DDBJ databases">
        <authorList>
            <person name="Evans L.H."/>
            <person name="Alamgir A."/>
            <person name="Owens N."/>
            <person name="Weber N.D."/>
            <person name="Virtaneva K."/>
            <person name="Barbian K."/>
            <person name="Babar A."/>
            <person name="Rosenke K."/>
        </authorList>
    </citation>
    <scope>NUCLEOTIDE SEQUENCE</scope>
    <source>
        <strain evidence="9">92-2</strain>
    </source>
</reference>
<evidence type="ECO:0000256" key="7">
    <source>
        <dbReference type="SAM" id="Phobius"/>
    </source>
</evidence>
<dbReference type="EMBL" id="FLUP01000001">
    <property type="protein sequence ID" value="SBV98702.1"/>
    <property type="molecule type" value="Genomic_DNA"/>
</dbReference>
<evidence type="ECO:0000256" key="2">
    <source>
        <dbReference type="ARBA" id="ARBA00007362"/>
    </source>
</evidence>
<proteinExistence type="inferred from homology"/>
<dbReference type="PANTHER" id="PTHR32322:SF2">
    <property type="entry name" value="EAMA DOMAIN-CONTAINING PROTEIN"/>
    <property type="match status" value="1"/>
</dbReference>
<evidence type="ECO:0000256" key="1">
    <source>
        <dbReference type="ARBA" id="ARBA00004141"/>
    </source>
</evidence>
<name>A0A212JGY9_9BACT</name>
<protein>
    <recommendedName>
        <fullName evidence="8">EamA domain-containing protein</fullName>
    </recommendedName>
</protein>
<evidence type="ECO:0000256" key="5">
    <source>
        <dbReference type="ARBA" id="ARBA00023136"/>
    </source>
</evidence>
<dbReference type="Pfam" id="PF00892">
    <property type="entry name" value="EamA"/>
    <property type="match status" value="2"/>
</dbReference>
<feature type="transmembrane region" description="Helical" evidence="7">
    <location>
        <begin position="208"/>
        <end position="225"/>
    </location>
</feature>
<gene>
    <name evidence="9" type="ORF">KM92DES2_11092</name>
</gene>
<feature type="region of interest" description="Disordered" evidence="6">
    <location>
        <begin position="1"/>
        <end position="22"/>
    </location>
</feature>
<keyword evidence="3 7" id="KW-0812">Transmembrane</keyword>
<organism evidence="9">
    <name type="scientific">uncultured Desulfovibrio sp</name>
    <dbReference type="NCBI Taxonomy" id="167968"/>
    <lineage>
        <taxon>Bacteria</taxon>
        <taxon>Pseudomonadati</taxon>
        <taxon>Thermodesulfobacteriota</taxon>
        <taxon>Desulfovibrionia</taxon>
        <taxon>Desulfovibrionales</taxon>
        <taxon>Desulfovibrionaceae</taxon>
        <taxon>Desulfovibrio</taxon>
        <taxon>environmental samples</taxon>
    </lineage>
</organism>
<feature type="transmembrane region" description="Helical" evidence="7">
    <location>
        <begin position="63"/>
        <end position="81"/>
    </location>
</feature>
<evidence type="ECO:0000313" key="9">
    <source>
        <dbReference type="EMBL" id="SBV98702.1"/>
    </source>
</evidence>
<feature type="transmembrane region" description="Helical" evidence="7">
    <location>
        <begin position="271"/>
        <end position="290"/>
    </location>
</feature>
<dbReference type="PANTHER" id="PTHR32322">
    <property type="entry name" value="INNER MEMBRANE TRANSPORTER"/>
    <property type="match status" value="1"/>
</dbReference>
<feature type="domain" description="EamA" evidence="8">
    <location>
        <begin position="38"/>
        <end position="166"/>
    </location>
</feature>
<keyword evidence="5 7" id="KW-0472">Membrane</keyword>
<feature type="transmembrane region" description="Helical" evidence="7">
    <location>
        <begin position="122"/>
        <end position="140"/>
    </location>
</feature>
<evidence type="ECO:0000256" key="6">
    <source>
        <dbReference type="SAM" id="MobiDB-lite"/>
    </source>
</evidence>
<accession>A0A212JGY9</accession>
<comment type="subcellular location">
    <subcellularLocation>
        <location evidence="1">Membrane</location>
        <topology evidence="1">Multi-pass membrane protein</topology>
    </subcellularLocation>
</comment>
<dbReference type="SUPFAM" id="SSF103481">
    <property type="entry name" value="Multidrug resistance efflux transporter EmrE"/>
    <property type="match status" value="1"/>
</dbReference>
<dbReference type="InterPro" id="IPR050638">
    <property type="entry name" value="AA-Vitamin_Transporters"/>
</dbReference>
<dbReference type="InterPro" id="IPR000620">
    <property type="entry name" value="EamA_dom"/>
</dbReference>
<evidence type="ECO:0000256" key="4">
    <source>
        <dbReference type="ARBA" id="ARBA00022989"/>
    </source>
</evidence>
<feature type="transmembrane region" description="Helical" evidence="7">
    <location>
        <begin position="93"/>
        <end position="116"/>
    </location>
</feature>
<dbReference type="AlphaFoldDB" id="A0A212JGY9"/>
<dbReference type="GO" id="GO:0016020">
    <property type="term" value="C:membrane"/>
    <property type="evidence" value="ECO:0007669"/>
    <property type="project" value="UniProtKB-SubCell"/>
</dbReference>
<feature type="transmembrane region" description="Helical" evidence="7">
    <location>
        <begin position="175"/>
        <end position="196"/>
    </location>
</feature>
<feature type="transmembrane region" description="Helical" evidence="7">
    <location>
        <begin position="36"/>
        <end position="57"/>
    </location>
</feature>
<keyword evidence="4 7" id="KW-1133">Transmembrane helix</keyword>
<feature type="transmembrane region" description="Helical" evidence="7">
    <location>
        <begin position="296"/>
        <end position="314"/>
    </location>
</feature>
<feature type="domain" description="EamA" evidence="8">
    <location>
        <begin position="178"/>
        <end position="309"/>
    </location>
</feature>
<sequence length="317" mass="32506">MGKTASVERPLEAHGPGLGNGSAASTVQKRLNWRHVAAGVCFSVIWSSAFVAGKIVVTEMGPFVSLFYRFVGTVFVLGLLCGKSLWGPQAGRALRAGLVLGLLNNVAYLGLSFSALQLVSPPWVVVIVSCSPFVTLMLGVARGLESFSAAKLLGFGLSLAGIVLMVGVGKLEGGAVQGLLLAAGATVAFSLGAVLFRGRYSNMPLLPVNFWMSVCAMFCFAPSAMQSSVTPLAVSIPALLALGWLAVVSLLGMALWLLLIRTQGASTAAAYNMLNPLSGLALSALLLGVPTLPADVAGAAAIVAGLAVALGVRLPKR</sequence>
<dbReference type="RefSeq" id="WP_192112328.1">
    <property type="nucleotide sequence ID" value="NZ_CABUEN010000001.1"/>
</dbReference>
<feature type="transmembrane region" description="Helical" evidence="7">
    <location>
        <begin position="152"/>
        <end position="169"/>
    </location>
</feature>